<dbReference type="InterPro" id="IPR020806">
    <property type="entry name" value="PKS_PP-bd"/>
</dbReference>
<dbReference type="InterPro" id="IPR001242">
    <property type="entry name" value="Condensation_dom"/>
</dbReference>
<evidence type="ECO:0000256" key="1">
    <source>
        <dbReference type="ARBA" id="ARBA00001957"/>
    </source>
</evidence>
<evidence type="ECO:0000256" key="2">
    <source>
        <dbReference type="ARBA" id="ARBA00022450"/>
    </source>
</evidence>
<dbReference type="Gene3D" id="3.30.559.30">
    <property type="entry name" value="Nonribosomal peptide synthetase, condensation domain"/>
    <property type="match status" value="1"/>
</dbReference>
<dbReference type="InterPro" id="IPR023213">
    <property type="entry name" value="CAT-like_dom_sf"/>
</dbReference>
<comment type="cofactor">
    <cofactor evidence="1">
        <name>pantetheine 4'-phosphate</name>
        <dbReference type="ChEBI" id="CHEBI:47942"/>
    </cofactor>
</comment>
<evidence type="ECO:0000259" key="4">
    <source>
        <dbReference type="PROSITE" id="PS50075"/>
    </source>
</evidence>
<dbReference type="SUPFAM" id="SSF56801">
    <property type="entry name" value="Acetyl-CoA synthetase-like"/>
    <property type="match status" value="1"/>
</dbReference>
<dbReference type="Gene3D" id="3.30.300.30">
    <property type="match status" value="1"/>
</dbReference>
<dbReference type="CDD" id="cd05930">
    <property type="entry name" value="A_NRPS"/>
    <property type="match status" value="1"/>
</dbReference>
<dbReference type="PANTHER" id="PTHR45527:SF1">
    <property type="entry name" value="FATTY ACID SYNTHASE"/>
    <property type="match status" value="1"/>
</dbReference>
<gene>
    <name evidence="5" type="ORF">JOF53_000329</name>
</gene>
<dbReference type="EMBL" id="JAGIOO010000001">
    <property type="protein sequence ID" value="MBP2471457.1"/>
    <property type="molecule type" value="Genomic_DNA"/>
</dbReference>
<organism evidence="5 6">
    <name type="scientific">Crossiella equi</name>
    <dbReference type="NCBI Taxonomy" id="130796"/>
    <lineage>
        <taxon>Bacteria</taxon>
        <taxon>Bacillati</taxon>
        <taxon>Actinomycetota</taxon>
        <taxon>Actinomycetes</taxon>
        <taxon>Pseudonocardiales</taxon>
        <taxon>Pseudonocardiaceae</taxon>
        <taxon>Crossiella</taxon>
    </lineage>
</organism>
<dbReference type="Gene3D" id="3.40.50.12780">
    <property type="entry name" value="N-terminal domain of ligase-like"/>
    <property type="match status" value="1"/>
</dbReference>
<dbReference type="Pfam" id="PF00668">
    <property type="entry name" value="Condensation"/>
    <property type="match status" value="1"/>
</dbReference>
<proteinExistence type="predicted"/>
<keyword evidence="3" id="KW-0597">Phosphoprotein</keyword>
<dbReference type="Pfam" id="PF00550">
    <property type="entry name" value="PP-binding"/>
    <property type="match status" value="1"/>
</dbReference>
<dbReference type="SUPFAM" id="SSF52777">
    <property type="entry name" value="CoA-dependent acyltransferases"/>
    <property type="match status" value="2"/>
</dbReference>
<keyword evidence="2" id="KW-0596">Phosphopantetheine</keyword>
<dbReference type="InterPro" id="IPR000873">
    <property type="entry name" value="AMP-dep_synth/lig_dom"/>
</dbReference>
<feature type="domain" description="Carrier" evidence="4">
    <location>
        <begin position="954"/>
        <end position="1029"/>
    </location>
</feature>
<dbReference type="InterPro" id="IPR009081">
    <property type="entry name" value="PP-bd_ACP"/>
</dbReference>
<dbReference type="InterPro" id="IPR042099">
    <property type="entry name" value="ANL_N_sf"/>
</dbReference>
<keyword evidence="6" id="KW-1185">Reference proteome</keyword>
<dbReference type="PROSITE" id="PS50075">
    <property type="entry name" value="CARRIER"/>
    <property type="match status" value="1"/>
</dbReference>
<dbReference type="Pfam" id="PF00501">
    <property type="entry name" value="AMP-binding"/>
    <property type="match status" value="1"/>
</dbReference>
<evidence type="ECO:0000313" key="5">
    <source>
        <dbReference type="EMBL" id="MBP2471457.1"/>
    </source>
</evidence>
<sequence length="1036" mass="111017">MVWLHRQVAPTSSAYHFVADIELTGPLSVPLLVEAVEQVVRRHPGARLAFTGDGPELPRQHVVPEVELPFEQVDLREEPDPQAALAALLREQTAKPYDLTSAPLMRWVLARTGEQHHHLVHGEHHLVHDGRGFAVFLRDLFAAYTALSAGRPVELPEPVDYTDYVEHLAGAEHREAVARDLDFWRGRLAGLEGPATFRGLVTEVDGARDYRGDQVRQALPPELTEQVADVARKRGHTPFAVLFGVFGELLRRHSGQDDVVIGTASANRPERFEHMVGMCINSLPVRVRHEPDWRGQDAVDATMDALFDALDHQSPPLPEIVRATGASSARFDTPTFRVMFSLHDSALPEQAPPGLRVDLHEGLNFTASRGFDLDVVLLPGHRAVGGEGPGGLTLVWDFSAQHLTREAVRLLCQRYERLLRAYLADPDAPVRELAMTGPGDEPVLAFAEAAPPVAEGGIPAAVRAHAVARPTARALVQGAEVLSYRALADRLDVWVQALAGLGLRRGDVVAAVAPRGQWPIFLLLACLDLDVVFAPLPAASPDSRVADLVRDLGARVVFAEDERRPALSRLGLPTGNPAAPHRARVAEPVAAPVPAAYVISTSGSTGTPKRVAVPEPALRASVDGSVHAYGLGPDDVVLQFASPAFDVFFEEALPALVAGAALVLPATAAPAGRDLVALVLARGVTVVNLPTSYLANSPELVELLAQRPHSLRLAVLGGERLPAALADSLATALPRGRVVNAYGVTEATITSTAHEHRAGTTEGELPIGRPVPGAGVAVLQDGRPQPAGVPGEIVLAGAGVSAWYVGEEELTALRFRATPLADRCYHSGDLGHWDQHGELRFLGRGDRQIKLHGYRLELEEVEYAARRTSGADCVVVLDESGFTPRLVGFVQASGQEAVTALADALPSVLPPHAVPSAWVPMDPIPRTADGKVDYPALREHAAKAGTEESVGHVEGADPMLDLALGVFRTVLRRQDIGPETDFFAAGGYSLLVAQLAARLGDELGARPPLRGVFDHPRPRALASWLRGWLADGTATR</sequence>
<dbReference type="Gene3D" id="3.30.559.10">
    <property type="entry name" value="Chloramphenicol acetyltransferase-like domain"/>
    <property type="match status" value="1"/>
</dbReference>
<reference evidence="5 6" key="1">
    <citation type="submission" date="2021-03" db="EMBL/GenBank/DDBJ databases">
        <title>Sequencing the genomes of 1000 actinobacteria strains.</title>
        <authorList>
            <person name="Klenk H.-P."/>
        </authorList>
    </citation>
    <scope>NUCLEOTIDE SEQUENCE [LARGE SCALE GENOMIC DNA]</scope>
    <source>
        <strain evidence="5 6">DSM 44580</strain>
    </source>
</reference>
<dbReference type="Gene3D" id="1.10.1200.10">
    <property type="entry name" value="ACP-like"/>
    <property type="match status" value="1"/>
</dbReference>
<dbReference type="SUPFAM" id="SSF47336">
    <property type="entry name" value="ACP-like"/>
    <property type="match status" value="1"/>
</dbReference>
<evidence type="ECO:0000256" key="3">
    <source>
        <dbReference type="ARBA" id="ARBA00022553"/>
    </source>
</evidence>
<dbReference type="InterPro" id="IPR045851">
    <property type="entry name" value="AMP-bd_C_sf"/>
</dbReference>
<dbReference type="InterPro" id="IPR036736">
    <property type="entry name" value="ACP-like_sf"/>
</dbReference>
<comment type="caution">
    <text evidence="5">The sequence shown here is derived from an EMBL/GenBank/DDBJ whole genome shotgun (WGS) entry which is preliminary data.</text>
</comment>
<accession>A0ABS5A4G0</accession>
<dbReference type="Proteomes" id="UP001519363">
    <property type="component" value="Unassembled WGS sequence"/>
</dbReference>
<name>A0ABS5A4G0_9PSEU</name>
<dbReference type="SMART" id="SM00823">
    <property type="entry name" value="PKS_PP"/>
    <property type="match status" value="1"/>
</dbReference>
<dbReference type="PANTHER" id="PTHR45527">
    <property type="entry name" value="NONRIBOSOMAL PEPTIDE SYNTHETASE"/>
    <property type="match status" value="1"/>
</dbReference>
<evidence type="ECO:0000313" key="6">
    <source>
        <dbReference type="Proteomes" id="UP001519363"/>
    </source>
</evidence>
<protein>
    <submittedName>
        <fullName evidence="5">Amino acid adenylation domain-containing protein</fullName>
    </submittedName>
</protein>